<evidence type="ECO:0000259" key="9">
    <source>
        <dbReference type="Pfam" id="PF13868"/>
    </source>
</evidence>
<keyword evidence="4" id="KW-0969">Cilium</keyword>
<feature type="region of interest" description="Disordered" evidence="8">
    <location>
        <begin position="344"/>
        <end position="368"/>
    </location>
</feature>
<reference evidence="10 11" key="1">
    <citation type="submission" date="2013-11" db="EMBL/GenBank/DDBJ databases">
        <title>Genome sequencing of Stegodyphus mimosarum.</title>
        <authorList>
            <person name="Bechsgaard J."/>
        </authorList>
    </citation>
    <scope>NUCLEOTIDE SEQUENCE [LARGE SCALE GENOMIC DNA]</scope>
</reference>
<feature type="non-terminal residue" evidence="10">
    <location>
        <position position="510"/>
    </location>
</feature>
<evidence type="ECO:0000313" key="11">
    <source>
        <dbReference type="Proteomes" id="UP000054359"/>
    </source>
</evidence>
<protein>
    <recommendedName>
        <fullName evidence="7">Cilia- and flagella-associated protein 45</fullName>
    </recommendedName>
</protein>
<feature type="compositionally biased region" description="Basic and acidic residues" evidence="8">
    <location>
        <begin position="351"/>
        <end position="368"/>
    </location>
</feature>
<evidence type="ECO:0000256" key="4">
    <source>
        <dbReference type="ARBA" id="ARBA00023069"/>
    </source>
</evidence>
<evidence type="ECO:0000256" key="2">
    <source>
        <dbReference type="ARBA" id="ARBA00022846"/>
    </source>
</evidence>
<keyword evidence="11" id="KW-1185">Reference proteome</keyword>
<keyword evidence="2" id="KW-0282">Flagellum</keyword>
<dbReference type="PANTHER" id="PTHR15504:SF0">
    <property type="entry name" value="CILIA- AND FLAGELLA-ASSOCIATED PROTEIN 45"/>
    <property type="match status" value="1"/>
</dbReference>
<evidence type="ECO:0000256" key="3">
    <source>
        <dbReference type="ARBA" id="ARBA00023054"/>
    </source>
</evidence>
<dbReference type="STRING" id="407821.A0A087T994"/>
<evidence type="ECO:0000256" key="8">
    <source>
        <dbReference type="SAM" id="MobiDB-lite"/>
    </source>
</evidence>
<dbReference type="Pfam" id="PF13868">
    <property type="entry name" value="TPH"/>
    <property type="match status" value="1"/>
</dbReference>
<comment type="subcellular location">
    <subcellularLocation>
        <location evidence="1">Cell projection</location>
        <location evidence="1">Cilium</location>
        <location evidence="1">Flagellum</location>
    </subcellularLocation>
</comment>
<proteinExistence type="inferred from homology"/>
<dbReference type="InterPro" id="IPR033253">
    <property type="entry name" value="CFAP45"/>
</dbReference>
<dbReference type="GO" id="GO:0031514">
    <property type="term" value="C:motile cilium"/>
    <property type="evidence" value="ECO:0007669"/>
    <property type="project" value="UniProtKB-SubCell"/>
</dbReference>
<evidence type="ECO:0000256" key="5">
    <source>
        <dbReference type="ARBA" id="ARBA00023273"/>
    </source>
</evidence>
<dbReference type="AlphaFoldDB" id="A0A087T994"/>
<dbReference type="OrthoDB" id="1902038at2759"/>
<dbReference type="EMBL" id="KK114081">
    <property type="protein sequence ID" value="KFM61683.1"/>
    <property type="molecule type" value="Genomic_DNA"/>
</dbReference>
<organism evidence="10 11">
    <name type="scientific">Stegodyphus mimosarum</name>
    <name type="common">African social velvet spider</name>
    <dbReference type="NCBI Taxonomy" id="407821"/>
    <lineage>
        <taxon>Eukaryota</taxon>
        <taxon>Metazoa</taxon>
        <taxon>Ecdysozoa</taxon>
        <taxon>Arthropoda</taxon>
        <taxon>Chelicerata</taxon>
        <taxon>Arachnida</taxon>
        <taxon>Araneae</taxon>
        <taxon>Araneomorphae</taxon>
        <taxon>Entelegynae</taxon>
        <taxon>Eresoidea</taxon>
        <taxon>Eresidae</taxon>
        <taxon>Stegodyphus</taxon>
    </lineage>
</organism>
<evidence type="ECO:0000256" key="7">
    <source>
        <dbReference type="ARBA" id="ARBA00034142"/>
    </source>
</evidence>
<evidence type="ECO:0000256" key="1">
    <source>
        <dbReference type="ARBA" id="ARBA00004230"/>
    </source>
</evidence>
<feature type="domain" description="Trichohyalin-plectin-homology" evidence="9">
    <location>
        <begin position="148"/>
        <end position="495"/>
    </location>
</feature>
<accession>A0A087T994</accession>
<sequence length="510" mass="61285">MSRKSSHTECRHMKNNFRNKNVNTYRYPALRTVDITPGDRKEVELLSQGFARKLLLPKPGPKKIIGFMKQEKLEQLQKAAATKINEEEAATKAEQIKLREQLQKEQEARRAEFETWDLMRKKNEKLTELEEEAKQKMEYLREKANEAIREQNEEIKEINKLILSAKIQAIRDAQVEEKKHIKKKHAMAEADLDEIMERERREGVLKERDIEERRKEAAYRSAAKLQEQIKENLERRLLDEERKIKEGEILLKKLKEDQMREYQEMKNKQLKKQVILEELTKANEEQLKRKQIMKEQSEREDKIIAEYQRLKAAQDEAKEAAEKEAKLKRELELARMGEIRGKASDLQAEQEALRARRAQEQKEREYRRKEKEAALKKKQLLQDLKKCRAEQLQQQERLRQIKAEAEIKELEALLKKIKEETKQEERKALMKKLENLKHLEELKNQIQKKEVEKINEKRESYNEGIHLQQEEKRRHEMLEVLKKEKLQDLRKYNIPETYINHIKRKVNLEE</sequence>
<evidence type="ECO:0000313" key="10">
    <source>
        <dbReference type="EMBL" id="KFM61683.1"/>
    </source>
</evidence>
<dbReference type="OMA" id="WGHKPET"/>
<name>A0A087T994_STEMI</name>
<evidence type="ECO:0000256" key="6">
    <source>
        <dbReference type="ARBA" id="ARBA00034116"/>
    </source>
</evidence>
<comment type="similarity">
    <text evidence="6">Belongs to the CFAP45 family.</text>
</comment>
<gene>
    <name evidence="10" type="ORF">X975_12531</name>
</gene>
<keyword evidence="5" id="KW-0966">Cell projection</keyword>
<dbReference type="PANTHER" id="PTHR15504">
    <property type="entry name" value="NASOPHARYNGEAL EPITHELIUM SPECIFIC PROTEIN 1"/>
    <property type="match status" value="1"/>
</dbReference>
<keyword evidence="3" id="KW-0175">Coiled coil</keyword>
<dbReference type="Proteomes" id="UP000054359">
    <property type="component" value="Unassembled WGS sequence"/>
</dbReference>
<dbReference type="InterPro" id="IPR043597">
    <property type="entry name" value="TPH_dom"/>
</dbReference>